<evidence type="ECO:0000313" key="2">
    <source>
        <dbReference type="EMBL" id="GBC97812.1"/>
    </source>
</evidence>
<reference evidence="3" key="1">
    <citation type="submission" date="2017-09" db="EMBL/GenBank/DDBJ databases">
        <title>Metaegenomics of thermophilic ammonia-oxidizing enrichment culture.</title>
        <authorList>
            <person name="Kato S."/>
            <person name="Suzuki K."/>
        </authorList>
    </citation>
    <scope>NUCLEOTIDE SEQUENCE [LARGE SCALE GENOMIC DNA]</scope>
</reference>
<feature type="domain" description="Restriction endonuclease type II DpnII-like" evidence="1">
    <location>
        <begin position="110"/>
        <end position="283"/>
    </location>
</feature>
<dbReference type="Pfam" id="PF04556">
    <property type="entry name" value="DpnII"/>
    <property type="match status" value="1"/>
</dbReference>
<keyword evidence="2" id="KW-0378">Hydrolase</keyword>
<dbReference type="GO" id="GO:0009307">
    <property type="term" value="P:DNA restriction-modification system"/>
    <property type="evidence" value="ECO:0007669"/>
    <property type="project" value="InterPro"/>
</dbReference>
<sequence>MEVLTALPSRRYTTPDDFVNEFLLTLTPCIVRARKEALLPFVAFYRELACRVRMGCDFVRELADSLLASDDPLPLIECAFELLGHTGSNFVSREDDFSLSKLAADITSGNEKRAEYFAMLLKDLGFLKILFRDDLEDLLLGVQIGLETHRRKNIGVKVFQREVRKLLDSIVNALKQRGHQVELRSEETLRYGRELAKRVDFAIHHEGRPRFGIEVNYYTVAGSKPTEIKRSYAEVLRGLQSIGVDLIWVTDGKGYRDMRQSLKDAFVILPNIYNLRQAQAHLLADLEAVL</sequence>
<comment type="caution">
    <text evidence="2">The sequence shown here is derived from an EMBL/GenBank/DDBJ whole genome shotgun (WGS) entry which is preliminary data.</text>
</comment>
<gene>
    <name evidence="2" type="primary">mboIR</name>
    <name evidence="2" type="ORF">HRbin17_00307</name>
</gene>
<dbReference type="GO" id="GO:0009036">
    <property type="term" value="F:type II site-specific deoxyribonuclease activity"/>
    <property type="evidence" value="ECO:0007669"/>
    <property type="project" value="UniProtKB-EC"/>
</dbReference>
<protein>
    <submittedName>
        <fullName evidence="2">Type-2 restriction enzyme MboI</fullName>
        <ecNumber evidence="2">3.1.21.4</ecNumber>
    </submittedName>
</protein>
<evidence type="ECO:0000313" key="3">
    <source>
        <dbReference type="Proteomes" id="UP000236173"/>
    </source>
</evidence>
<organism evidence="2 3">
    <name type="scientific">Candidatus Fervidibacter japonicus</name>
    <dbReference type="NCBI Taxonomy" id="2035412"/>
    <lineage>
        <taxon>Bacteria</taxon>
        <taxon>Candidatus Fervidibacterota</taxon>
        <taxon>Candidatus Fervidibacter</taxon>
    </lineage>
</organism>
<dbReference type="GO" id="GO:0003677">
    <property type="term" value="F:DNA binding"/>
    <property type="evidence" value="ECO:0007669"/>
    <property type="project" value="InterPro"/>
</dbReference>
<dbReference type="AlphaFoldDB" id="A0A2H5X9D5"/>
<evidence type="ECO:0000259" key="1">
    <source>
        <dbReference type="Pfam" id="PF04556"/>
    </source>
</evidence>
<accession>A0A2H5X9D5</accession>
<proteinExistence type="predicted"/>
<dbReference type="InterPro" id="IPR007637">
    <property type="entry name" value="Restrct_endonuc_II_DpnII-like"/>
</dbReference>
<dbReference type="EMBL" id="BEHT01000003">
    <property type="protein sequence ID" value="GBC97812.1"/>
    <property type="molecule type" value="Genomic_DNA"/>
</dbReference>
<dbReference type="EC" id="3.1.21.4" evidence="2"/>
<name>A0A2H5X9D5_9BACT</name>
<dbReference type="Proteomes" id="UP000236173">
    <property type="component" value="Unassembled WGS sequence"/>
</dbReference>